<comment type="caution">
    <text evidence="2">The sequence shown here is derived from an EMBL/GenBank/DDBJ whole genome shotgun (WGS) entry which is preliminary data.</text>
</comment>
<evidence type="ECO:0000256" key="1">
    <source>
        <dbReference type="SAM" id="MobiDB-lite"/>
    </source>
</evidence>
<dbReference type="EMBL" id="JAEFCI010003150">
    <property type="protein sequence ID" value="KAG5461777.1"/>
    <property type="molecule type" value="Genomic_DNA"/>
</dbReference>
<accession>A0A8H7ZYX1</accession>
<dbReference type="AlphaFoldDB" id="A0A8H7ZYX1"/>
<organism evidence="2 3">
    <name type="scientific">Olpidium bornovanus</name>
    <dbReference type="NCBI Taxonomy" id="278681"/>
    <lineage>
        <taxon>Eukaryota</taxon>
        <taxon>Fungi</taxon>
        <taxon>Fungi incertae sedis</taxon>
        <taxon>Olpidiomycota</taxon>
        <taxon>Olpidiomycotina</taxon>
        <taxon>Olpidiomycetes</taxon>
        <taxon>Olpidiales</taxon>
        <taxon>Olpidiaceae</taxon>
        <taxon>Olpidium</taxon>
    </lineage>
</organism>
<feature type="compositionally biased region" description="Basic and acidic residues" evidence="1">
    <location>
        <begin position="143"/>
        <end position="169"/>
    </location>
</feature>
<evidence type="ECO:0000313" key="2">
    <source>
        <dbReference type="EMBL" id="KAG5461777.1"/>
    </source>
</evidence>
<gene>
    <name evidence="2" type="ORF">BJ554DRAFT_5974</name>
</gene>
<dbReference type="Proteomes" id="UP000673691">
    <property type="component" value="Unassembled WGS sequence"/>
</dbReference>
<proteinExistence type="predicted"/>
<protein>
    <submittedName>
        <fullName evidence="2">Uncharacterized protein</fullName>
    </submittedName>
</protein>
<feature type="region of interest" description="Disordered" evidence="1">
    <location>
        <begin position="1"/>
        <end position="26"/>
    </location>
</feature>
<evidence type="ECO:0000313" key="3">
    <source>
        <dbReference type="Proteomes" id="UP000673691"/>
    </source>
</evidence>
<reference evidence="2 3" key="1">
    <citation type="journal article" name="Sci. Rep.">
        <title>Genome-scale phylogenetic analyses confirm Olpidium as the closest living zoosporic fungus to the non-flagellated, terrestrial fungi.</title>
        <authorList>
            <person name="Chang Y."/>
            <person name="Rochon D."/>
            <person name="Sekimoto S."/>
            <person name="Wang Y."/>
            <person name="Chovatia M."/>
            <person name="Sandor L."/>
            <person name="Salamov A."/>
            <person name="Grigoriev I.V."/>
            <person name="Stajich J.E."/>
            <person name="Spatafora J.W."/>
        </authorList>
    </citation>
    <scope>NUCLEOTIDE SEQUENCE [LARGE SCALE GENOMIC DNA]</scope>
    <source>
        <strain evidence="2">S191</strain>
    </source>
</reference>
<feature type="region of interest" description="Disordered" evidence="1">
    <location>
        <begin position="120"/>
        <end position="169"/>
    </location>
</feature>
<keyword evidence="3" id="KW-1185">Reference proteome</keyword>
<name>A0A8H7ZYX1_9FUNG</name>
<sequence length="226" mass="24741">MKRPIGASTRAPMGGTSGTSMEDGESMERTRRDINETGSVCNANSNGCVDWTSILRLSQHSFLSYGFHLERAVWLVKRVACLSYVLSGGVTCSDPPDGKSRRAHNPHTPALHALAVQTHARNGRGARSPRAYVSPPQPTKTQAEGREQERTAGCAPEREKKSWTGGEHERLGREARFAQGAIQRCATRQQVYAGKEGSRNPWPKHPAARDVNSLLTGEWFAGRHAV</sequence>